<feature type="domain" description="RING-type" evidence="16">
    <location>
        <begin position="510"/>
        <end position="554"/>
    </location>
</feature>
<dbReference type="InterPro" id="IPR050731">
    <property type="entry name" value="HRD1_E3_ubiq-ligases"/>
</dbReference>
<dbReference type="GO" id="GO:0061630">
    <property type="term" value="F:ubiquitin protein ligase activity"/>
    <property type="evidence" value="ECO:0007669"/>
    <property type="project" value="UniProtKB-EC"/>
</dbReference>
<keyword evidence="12 15" id="KW-1133">Transmembrane helix</keyword>
<feature type="transmembrane region" description="Helical" evidence="15">
    <location>
        <begin position="455"/>
        <end position="479"/>
    </location>
</feature>
<evidence type="ECO:0000313" key="17">
    <source>
        <dbReference type="EMBL" id="CAE5992355.1"/>
    </source>
</evidence>
<dbReference type="PANTHER" id="PTHR22763:SF172">
    <property type="entry name" value="TRANSMEMBRANE E3 UBIQUITIN-PROTEIN LIGASE FLY2"/>
    <property type="match status" value="1"/>
</dbReference>
<sequence>MNNLGNFGVWGLGFFSLSIWFAVLQQANGLRPIRETARSWGDEWLFGKKEKSNGAGPFSAWNITGTYRGTWKFLDTVNSSSKFPDFRKESGNSVIELVTSPTKITGVHYVQGAVVFHDVFDNEHNVGGAQIKVEGVYIWPFRQLRLVANSGKKGDSGLEDDYLLSNPYHLLGIFSSQVFQESPRDRILKQKTSPIYEMEKHCNIEIAAQISQSASSENNGDKDRYHIEGLMESPAVDDDGDCFSPLSLNATSINVEVYYNKAVNYTLMVTFVSFLQVLLLIRQMEHSNTQSGAAKVSIVMIGQQAIMDSYLCLLHLTAGILVESLFNAFATAAFFKFVVFSIFEMRYLLSIWKATRPSTSGEGWETMRRELSFLYSRFYGILLGGILLMYEFHNYMRPILLLMYSFWIPQIVANVVRDSRKPLHPYYILGMTVTRLAIPLYVFGCPKNFMRVEPSKAWCVSLCAFMGFQAAVLLLQHYFGSRCFVPRKMLPEKYSYYRRLDHNVNRSRDCVICMTTIDLRHRINDCMVTPCEHIFHSGCLQRWMDIKMECPTCRRPLPPA</sequence>
<proteinExistence type="predicted"/>
<feature type="transmembrane region" description="Helical" evidence="15">
    <location>
        <begin position="7"/>
        <end position="24"/>
    </location>
</feature>
<dbReference type="GO" id="GO:0012505">
    <property type="term" value="C:endomembrane system"/>
    <property type="evidence" value="ECO:0007669"/>
    <property type="project" value="UniProtKB-SubCell"/>
</dbReference>
<gene>
    <name evidence="17" type="ORF">AARE701A_LOCUS9069</name>
</gene>
<dbReference type="EC" id="2.3.2.27" evidence="4"/>
<evidence type="ECO:0000256" key="10">
    <source>
        <dbReference type="ARBA" id="ARBA00022786"/>
    </source>
</evidence>
<dbReference type="Gene3D" id="3.30.40.10">
    <property type="entry name" value="Zinc/RING finger domain, C3HC4 (zinc finger)"/>
    <property type="match status" value="1"/>
</dbReference>
<dbReference type="PANTHER" id="PTHR22763">
    <property type="entry name" value="RING ZINC FINGER PROTEIN"/>
    <property type="match status" value="1"/>
</dbReference>
<dbReference type="EMBL" id="LR999453">
    <property type="protein sequence ID" value="CAE5992355.1"/>
    <property type="molecule type" value="Genomic_DNA"/>
</dbReference>
<keyword evidence="10" id="KW-0833">Ubl conjugation pathway</keyword>
<name>A0A8S2A4Y5_ARAAE</name>
<dbReference type="InterPro" id="IPR013083">
    <property type="entry name" value="Znf_RING/FYVE/PHD"/>
</dbReference>
<evidence type="ECO:0000256" key="7">
    <source>
        <dbReference type="ARBA" id="ARBA00022723"/>
    </source>
</evidence>
<dbReference type="CDD" id="cd23117">
    <property type="entry name" value="RING-H2_TUL1-like"/>
    <property type="match status" value="1"/>
</dbReference>
<dbReference type="InterPro" id="IPR021319">
    <property type="entry name" value="DUF2921"/>
</dbReference>
<dbReference type="PROSITE" id="PS50089">
    <property type="entry name" value="ZF_RING_2"/>
    <property type="match status" value="1"/>
</dbReference>
<evidence type="ECO:0000256" key="13">
    <source>
        <dbReference type="ARBA" id="ARBA00023136"/>
    </source>
</evidence>
<evidence type="ECO:0000256" key="14">
    <source>
        <dbReference type="PROSITE-ProRule" id="PRU00175"/>
    </source>
</evidence>
<evidence type="ECO:0000256" key="5">
    <source>
        <dbReference type="ARBA" id="ARBA00022679"/>
    </source>
</evidence>
<dbReference type="AlphaFoldDB" id="A0A8S2A4Y5"/>
<keyword evidence="7" id="KW-0479">Metal-binding</keyword>
<keyword evidence="18" id="KW-1185">Reference proteome</keyword>
<evidence type="ECO:0000256" key="1">
    <source>
        <dbReference type="ARBA" id="ARBA00000900"/>
    </source>
</evidence>
<dbReference type="FunFam" id="3.30.40.10:FF:000338">
    <property type="entry name" value="E3 ubiquitin-protein ligase, putative"/>
    <property type="match status" value="1"/>
</dbReference>
<evidence type="ECO:0000256" key="12">
    <source>
        <dbReference type="ARBA" id="ARBA00022989"/>
    </source>
</evidence>
<keyword evidence="5" id="KW-0808">Transferase</keyword>
<feature type="transmembrane region" description="Helical" evidence="15">
    <location>
        <begin position="328"/>
        <end position="349"/>
    </location>
</feature>
<organism evidence="17 18">
    <name type="scientific">Arabidopsis arenosa</name>
    <name type="common">Sand rock-cress</name>
    <name type="synonym">Cardaminopsis arenosa</name>
    <dbReference type="NCBI Taxonomy" id="38785"/>
    <lineage>
        <taxon>Eukaryota</taxon>
        <taxon>Viridiplantae</taxon>
        <taxon>Streptophyta</taxon>
        <taxon>Embryophyta</taxon>
        <taxon>Tracheophyta</taxon>
        <taxon>Spermatophyta</taxon>
        <taxon>Magnoliopsida</taxon>
        <taxon>eudicotyledons</taxon>
        <taxon>Gunneridae</taxon>
        <taxon>Pentapetalae</taxon>
        <taxon>rosids</taxon>
        <taxon>malvids</taxon>
        <taxon>Brassicales</taxon>
        <taxon>Brassicaceae</taxon>
        <taxon>Camelineae</taxon>
        <taxon>Arabidopsis</taxon>
    </lineage>
</organism>
<protein>
    <recommendedName>
        <fullName evidence="4">RING-type E3 ubiquitin transferase</fullName>
        <ecNumber evidence="4">2.3.2.27</ecNumber>
    </recommendedName>
</protein>
<evidence type="ECO:0000313" key="18">
    <source>
        <dbReference type="Proteomes" id="UP000682877"/>
    </source>
</evidence>
<dbReference type="InterPro" id="IPR001841">
    <property type="entry name" value="Znf_RING"/>
</dbReference>
<comment type="pathway">
    <text evidence="3">Protein modification; protein ubiquitination.</text>
</comment>
<comment type="catalytic activity">
    <reaction evidence="1">
        <text>S-ubiquitinyl-[E2 ubiquitin-conjugating enzyme]-L-cysteine + [acceptor protein]-L-lysine = [E2 ubiquitin-conjugating enzyme]-L-cysteine + N(6)-ubiquitinyl-[acceptor protein]-L-lysine.</text>
        <dbReference type="EC" id="2.3.2.27"/>
    </reaction>
</comment>
<evidence type="ECO:0000256" key="4">
    <source>
        <dbReference type="ARBA" id="ARBA00012483"/>
    </source>
</evidence>
<dbReference type="GO" id="GO:0043161">
    <property type="term" value="P:proteasome-mediated ubiquitin-dependent protein catabolic process"/>
    <property type="evidence" value="ECO:0007669"/>
    <property type="project" value="TreeGrafter"/>
</dbReference>
<evidence type="ECO:0000256" key="6">
    <source>
        <dbReference type="ARBA" id="ARBA00022692"/>
    </source>
</evidence>
<feature type="transmembrane region" description="Helical" evidence="15">
    <location>
        <begin position="370"/>
        <end position="390"/>
    </location>
</feature>
<dbReference type="GO" id="GO:0008270">
    <property type="term" value="F:zinc ion binding"/>
    <property type="evidence" value="ECO:0007669"/>
    <property type="project" value="UniProtKB-KW"/>
</dbReference>
<reference evidence="17" key="1">
    <citation type="submission" date="2021-01" db="EMBL/GenBank/DDBJ databases">
        <authorList>
            <person name="Bezrukov I."/>
        </authorList>
    </citation>
    <scope>NUCLEOTIDE SEQUENCE</scope>
</reference>
<dbReference type="SUPFAM" id="SSF57850">
    <property type="entry name" value="RING/U-box"/>
    <property type="match status" value="1"/>
</dbReference>
<evidence type="ECO:0000256" key="9">
    <source>
        <dbReference type="ARBA" id="ARBA00022771"/>
    </source>
</evidence>
<evidence type="ECO:0000256" key="3">
    <source>
        <dbReference type="ARBA" id="ARBA00004906"/>
    </source>
</evidence>
<keyword evidence="13 15" id="KW-0472">Membrane</keyword>
<evidence type="ECO:0000256" key="11">
    <source>
        <dbReference type="ARBA" id="ARBA00022833"/>
    </source>
</evidence>
<keyword evidence="9 14" id="KW-0863">Zinc-finger</keyword>
<keyword evidence="8" id="KW-0732">Signal</keyword>
<feature type="transmembrane region" description="Helical" evidence="15">
    <location>
        <begin position="423"/>
        <end position="443"/>
    </location>
</feature>
<keyword evidence="11" id="KW-0862">Zinc</keyword>
<evidence type="ECO:0000256" key="15">
    <source>
        <dbReference type="SAM" id="Phobius"/>
    </source>
</evidence>
<comment type="subcellular location">
    <subcellularLocation>
        <location evidence="2">Endomembrane system</location>
        <topology evidence="2">Multi-pass membrane protein</topology>
    </subcellularLocation>
</comment>
<dbReference type="Proteomes" id="UP000682877">
    <property type="component" value="Chromosome 3"/>
</dbReference>
<dbReference type="SMART" id="SM00184">
    <property type="entry name" value="RING"/>
    <property type="match status" value="1"/>
</dbReference>
<accession>A0A8S2A4Y5</accession>
<dbReference type="Pfam" id="PF11145">
    <property type="entry name" value="DUF2921"/>
    <property type="match status" value="1"/>
</dbReference>
<keyword evidence="6 15" id="KW-0812">Transmembrane</keyword>
<evidence type="ECO:0000256" key="2">
    <source>
        <dbReference type="ARBA" id="ARBA00004127"/>
    </source>
</evidence>
<evidence type="ECO:0000256" key="8">
    <source>
        <dbReference type="ARBA" id="ARBA00022729"/>
    </source>
</evidence>
<evidence type="ECO:0000259" key="16">
    <source>
        <dbReference type="PROSITE" id="PS50089"/>
    </source>
</evidence>
<dbReference type="Pfam" id="PF13639">
    <property type="entry name" value="zf-RING_2"/>
    <property type="match status" value="1"/>
</dbReference>